<comment type="cofactor">
    <cofactor evidence="1">
        <name>FAD</name>
        <dbReference type="ChEBI" id="CHEBI:57692"/>
    </cofactor>
</comment>
<dbReference type="Gene3D" id="3.90.700.10">
    <property type="entry name" value="Succinate dehydrogenase/fumarate reductase flavoprotein, catalytic domain"/>
    <property type="match status" value="1"/>
</dbReference>
<feature type="domain" description="Fumarate reductase/succinate dehydrogenase flavoprotein-like C-terminal" evidence="6">
    <location>
        <begin position="463"/>
        <end position="570"/>
    </location>
</feature>
<dbReference type="PANTHER" id="PTHR11632">
    <property type="entry name" value="SUCCINATE DEHYDROGENASE 2 FLAVOPROTEIN SUBUNIT"/>
    <property type="match status" value="1"/>
</dbReference>
<accession>A0A842HNY8</accession>
<protein>
    <submittedName>
        <fullName evidence="7">FAD-binding protein</fullName>
    </submittedName>
</protein>
<keyword evidence="3" id="KW-0560">Oxidoreductase</keyword>
<dbReference type="Gene3D" id="1.20.58.100">
    <property type="entry name" value="Fumarate reductase/succinate dehydrogenase flavoprotein-like, C-terminal domain"/>
    <property type="match status" value="1"/>
</dbReference>
<reference evidence="7 8" key="1">
    <citation type="submission" date="2020-08" db="EMBL/GenBank/DDBJ databases">
        <title>Paraeoetvoesia sp. YC-7-48 draft genome sequence.</title>
        <authorList>
            <person name="Yao L."/>
        </authorList>
    </citation>
    <scope>NUCLEOTIDE SEQUENCE [LARGE SCALE GENOMIC DNA]</scope>
    <source>
        <strain evidence="8">YC-7-48</strain>
    </source>
</reference>
<evidence type="ECO:0000313" key="7">
    <source>
        <dbReference type="EMBL" id="MBC2770017.1"/>
    </source>
</evidence>
<evidence type="ECO:0000256" key="4">
    <source>
        <dbReference type="PIRSR" id="PIRSR000171-1"/>
    </source>
</evidence>
<dbReference type="Pfam" id="PF00890">
    <property type="entry name" value="FAD_binding_2"/>
    <property type="match status" value="1"/>
</dbReference>
<feature type="active site" description="Proton acceptor" evidence="4">
    <location>
        <position position="292"/>
    </location>
</feature>
<proteinExistence type="predicted"/>
<feature type="domain" description="FAD-dependent oxidoreductase 2 FAD-binding" evidence="5">
    <location>
        <begin position="12"/>
        <end position="395"/>
    </location>
</feature>
<comment type="caution">
    <text evidence="7">The sequence shown here is derived from an EMBL/GenBank/DDBJ whole genome shotgun (WGS) entry which is preliminary data.</text>
</comment>
<evidence type="ECO:0000256" key="3">
    <source>
        <dbReference type="ARBA" id="ARBA00023002"/>
    </source>
</evidence>
<dbReference type="EMBL" id="JACJUU010000005">
    <property type="protein sequence ID" value="MBC2770017.1"/>
    <property type="molecule type" value="Genomic_DNA"/>
</dbReference>
<dbReference type="AlphaFoldDB" id="A0A842HNY8"/>
<dbReference type="InterPro" id="IPR036188">
    <property type="entry name" value="FAD/NAD-bd_sf"/>
</dbReference>
<dbReference type="Proteomes" id="UP000545386">
    <property type="component" value="Unassembled WGS sequence"/>
</dbReference>
<dbReference type="SUPFAM" id="SSF46977">
    <property type="entry name" value="Succinate dehydrogenase/fumarate reductase flavoprotein C-terminal domain"/>
    <property type="match status" value="1"/>
</dbReference>
<dbReference type="InterPro" id="IPR030664">
    <property type="entry name" value="SdhA/FrdA/AprA"/>
</dbReference>
<dbReference type="PANTHER" id="PTHR11632:SF51">
    <property type="entry name" value="SUCCINATE DEHYDROGENASE [UBIQUINONE] FLAVOPROTEIN SUBUNIT, MITOCHONDRIAL"/>
    <property type="match status" value="1"/>
</dbReference>
<dbReference type="InterPro" id="IPR015939">
    <property type="entry name" value="Fum_Rdtase/Succ_DH_flav-like_C"/>
</dbReference>
<dbReference type="PRINTS" id="PR00368">
    <property type="entry name" value="FADPNR"/>
</dbReference>
<organism evidence="7 8">
    <name type="scientific">Pusillimonas minor</name>
    <dbReference type="NCBI Taxonomy" id="2697024"/>
    <lineage>
        <taxon>Bacteria</taxon>
        <taxon>Pseudomonadati</taxon>
        <taxon>Pseudomonadota</taxon>
        <taxon>Betaproteobacteria</taxon>
        <taxon>Burkholderiales</taxon>
        <taxon>Alcaligenaceae</taxon>
        <taxon>Pusillimonas</taxon>
    </lineage>
</organism>
<evidence type="ECO:0000313" key="8">
    <source>
        <dbReference type="Proteomes" id="UP000545386"/>
    </source>
</evidence>
<dbReference type="GO" id="GO:0016491">
    <property type="term" value="F:oxidoreductase activity"/>
    <property type="evidence" value="ECO:0007669"/>
    <property type="project" value="UniProtKB-KW"/>
</dbReference>
<dbReference type="InterPro" id="IPR027477">
    <property type="entry name" value="Succ_DH/fumarate_Rdtase_cat_sf"/>
</dbReference>
<evidence type="ECO:0000259" key="5">
    <source>
        <dbReference type="Pfam" id="PF00890"/>
    </source>
</evidence>
<keyword evidence="2" id="KW-0285">Flavoprotein</keyword>
<evidence type="ECO:0000256" key="1">
    <source>
        <dbReference type="ARBA" id="ARBA00001974"/>
    </source>
</evidence>
<dbReference type="InterPro" id="IPR003953">
    <property type="entry name" value="FAD-dep_OxRdtase_2_FAD-bd"/>
</dbReference>
<name>A0A842HNY8_9BURK</name>
<dbReference type="Pfam" id="PF02910">
    <property type="entry name" value="Succ_DH_flav_C"/>
    <property type="match status" value="1"/>
</dbReference>
<keyword evidence="8" id="KW-1185">Reference proteome</keyword>
<evidence type="ECO:0000256" key="2">
    <source>
        <dbReference type="ARBA" id="ARBA00022630"/>
    </source>
</evidence>
<gene>
    <name evidence="7" type="ORF">GTU67_08855</name>
</gene>
<dbReference type="InterPro" id="IPR037099">
    <property type="entry name" value="Fum_R/Succ_DH_flav-like_C_sf"/>
</dbReference>
<sequence length="589" mass="62137">MGGKQIKNLSTDVLIVGAGGAGMSAAISAAQAGQRVMLVDRSLIGRGGATIMAQMTVAVALGEQVPDDWRYHYADTLKAGRGLCSEPLARLLCEKGVDAIRLMDDWGTGWARADGHMVQAHAPGHDRPRCVYVDYLNTGPAVAKTLRTQVAQNDAIERLGDILVVDLLVHAGRVVGAVALHLTTGDVLVIRAGAVIVATGGLTRLYKRNSASLNMGGDGYALAARAGAQLIDMEFVQFFPIGHLAPRLVGFDPIMWDPFRYKLGGRLLNGLGEEFVEKYGHQAEKEGYTVTRDAATYAILKEVEAGRGSPAGGAYLSFEHVPEAELRKAFGPIIDKLAANGIDLTKGPIEVAPIAHYHMGGVKVDVDMQTDVPGLLAAGEAVGGANGANRLSGNAITEAITFGLQAGRTAAAYNATQDRVGADVVDALAQPVVKALLTPSEATSSGAGSAMTTRPNVAAQIARLQAIMQSDVGPFRTKQGLERALQALAQMRAEVGDAVAGGDGPQDPVQIDALDLRNMLMVAEAVTQCALARTESRGAHQREDFPAMDDAWVLNQMLVWREGRWVLTQRPIERLDDTHAVTAPAGVAG</sequence>
<dbReference type="Gene3D" id="3.50.50.60">
    <property type="entry name" value="FAD/NAD(P)-binding domain"/>
    <property type="match status" value="1"/>
</dbReference>
<dbReference type="SUPFAM" id="SSF56425">
    <property type="entry name" value="Succinate dehydrogenase/fumarate reductase flavoprotein, catalytic domain"/>
    <property type="match status" value="1"/>
</dbReference>
<dbReference type="SUPFAM" id="SSF51905">
    <property type="entry name" value="FAD/NAD(P)-binding domain"/>
    <property type="match status" value="1"/>
</dbReference>
<dbReference type="RefSeq" id="WP_185779716.1">
    <property type="nucleotide sequence ID" value="NZ_JACJUU010000005.1"/>
</dbReference>
<dbReference type="PIRSF" id="PIRSF000171">
    <property type="entry name" value="SDHA_APRA_LASPO"/>
    <property type="match status" value="1"/>
</dbReference>
<evidence type="ECO:0000259" key="6">
    <source>
        <dbReference type="Pfam" id="PF02910"/>
    </source>
</evidence>